<evidence type="ECO:0000313" key="2">
    <source>
        <dbReference type="Proteomes" id="UP000320055"/>
    </source>
</evidence>
<keyword evidence="2" id="KW-1185">Reference proteome</keyword>
<dbReference type="AlphaFoldDB" id="A0A563W2T8"/>
<protein>
    <submittedName>
        <fullName evidence="1">Uncharacterized protein</fullName>
    </submittedName>
</protein>
<dbReference type="Proteomes" id="UP000320055">
    <property type="component" value="Unassembled WGS sequence"/>
</dbReference>
<name>A0A563W2T8_9CYAN</name>
<organism evidence="1 2">
    <name type="scientific">Hyella patelloides LEGE 07179</name>
    <dbReference type="NCBI Taxonomy" id="945734"/>
    <lineage>
        <taxon>Bacteria</taxon>
        <taxon>Bacillati</taxon>
        <taxon>Cyanobacteriota</taxon>
        <taxon>Cyanophyceae</taxon>
        <taxon>Pleurocapsales</taxon>
        <taxon>Hyellaceae</taxon>
        <taxon>Hyella</taxon>
    </lineage>
</organism>
<evidence type="ECO:0000313" key="1">
    <source>
        <dbReference type="EMBL" id="VEP18012.1"/>
    </source>
</evidence>
<dbReference type="EMBL" id="CAACVJ010000637">
    <property type="protein sequence ID" value="VEP18012.1"/>
    <property type="molecule type" value="Genomic_DNA"/>
</dbReference>
<sequence length="92" mass="10944">MNPLNHPRIMKNLAIEFVIERERRYLRDNPTEAERLALGYLEDFLKVAQEVKKLEQKYRNVVADNQKLTSQLIEMSSPPRVTLPSFLECYRH</sequence>
<accession>A0A563W2T8</accession>
<proteinExistence type="predicted"/>
<gene>
    <name evidence="1" type="ORF">H1P_6720003</name>
</gene>
<reference evidence="1 2" key="1">
    <citation type="submission" date="2019-01" db="EMBL/GenBank/DDBJ databases">
        <authorList>
            <person name="Brito A."/>
        </authorList>
    </citation>
    <scope>NUCLEOTIDE SEQUENCE [LARGE SCALE GENOMIC DNA]</scope>
    <source>
        <strain evidence="1">1</strain>
    </source>
</reference>